<evidence type="ECO:0000256" key="4">
    <source>
        <dbReference type="RuleBase" id="RU004262"/>
    </source>
</evidence>
<feature type="chain" id="PRO_5035947104" evidence="5">
    <location>
        <begin position="22"/>
        <end position="363"/>
    </location>
</feature>
<dbReference type="InterPro" id="IPR013818">
    <property type="entry name" value="Lipase"/>
</dbReference>
<keyword evidence="5" id="KW-0732">Signal</keyword>
<organism evidence="7 8">
    <name type="scientific">Plutella xylostella</name>
    <name type="common">Diamondback moth</name>
    <name type="synonym">Plutella maculipennis</name>
    <dbReference type="NCBI Taxonomy" id="51655"/>
    <lineage>
        <taxon>Eukaryota</taxon>
        <taxon>Metazoa</taxon>
        <taxon>Ecdysozoa</taxon>
        <taxon>Arthropoda</taxon>
        <taxon>Hexapoda</taxon>
        <taxon>Insecta</taxon>
        <taxon>Pterygota</taxon>
        <taxon>Neoptera</taxon>
        <taxon>Endopterygota</taxon>
        <taxon>Lepidoptera</taxon>
        <taxon>Glossata</taxon>
        <taxon>Ditrysia</taxon>
        <taxon>Yponomeutoidea</taxon>
        <taxon>Plutellidae</taxon>
        <taxon>Plutella</taxon>
    </lineage>
</organism>
<comment type="caution">
    <text evidence="7">The sequence shown here is derived from an EMBL/GenBank/DDBJ whole genome shotgun (WGS) entry which is preliminary data.</text>
</comment>
<evidence type="ECO:0000256" key="1">
    <source>
        <dbReference type="ARBA" id="ARBA00004613"/>
    </source>
</evidence>
<evidence type="ECO:0000256" key="5">
    <source>
        <dbReference type="SAM" id="SignalP"/>
    </source>
</evidence>
<dbReference type="Proteomes" id="UP000653454">
    <property type="component" value="Unassembled WGS sequence"/>
</dbReference>
<proteinExistence type="inferred from homology"/>
<dbReference type="Pfam" id="PF00151">
    <property type="entry name" value="Lipase"/>
    <property type="match status" value="1"/>
</dbReference>
<dbReference type="GO" id="GO:0017171">
    <property type="term" value="F:serine hydrolase activity"/>
    <property type="evidence" value="ECO:0007669"/>
    <property type="project" value="TreeGrafter"/>
</dbReference>
<dbReference type="Gene3D" id="3.40.50.1820">
    <property type="entry name" value="alpha/beta hydrolase"/>
    <property type="match status" value="1"/>
</dbReference>
<dbReference type="GO" id="GO:0005615">
    <property type="term" value="C:extracellular space"/>
    <property type="evidence" value="ECO:0007669"/>
    <property type="project" value="TreeGrafter"/>
</dbReference>
<feature type="signal peptide" evidence="5">
    <location>
        <begin position="1"/>
        <end position="21"/>
    </location>
</feature>
<keyword evidence="3" id="KW-0964">Secreted</keyword>
<dbReference type="GO" id="GO:0016298">
    <property type="term" value="F:lipase activity"/>
    <property type="evidence" value="ECO:0007669"/>
    <property type="project" value="InterPro"/>
</dbReference>
<evidence type="ECO:0000256" key="2">
    <source>
        <dbReference type="ARBA" id="ARBA00010701"/>
    </source>
</evidence>
<name>A0A8S4FVN5_PLUXY</name>
<protein>
    <submittedName>
        <fullName evidence="7">(diamondback moth) hypothetical protein</fullName>
    </submittedName>
</protein>
<dbReference type="PANTHER" id="PTHR11610:SF173">
    <property type="entry name" value="LIPASE DOMAIN-CONTAINING PROTEIN-RELATED"/>
    <property type="match status" value="1"/>
</dbReference>
<evidence type="ECO:0000313" key="7">
    <source>
        <dbReference type="EMBL" id="CAG9131204.1"/>
    </source>
</evidence>
<feature type="domain" description="Lipase" evidence="6">
    <location>
        <begin position="70"/>
        <end position="319"/>
    </location>
</feature>
<dbReference type="AlphaFoldDB" id="A0A8S4FVN5"/>
<dbReference type="PANTHER" id="PTHR11610">
    <property type="entry name" value="LIPASE"/>
    <property type="match status" value="1"/>
</dbReference>
<evidence type="ECO:0000313" key="8">
    <source>
        <dbReference type="Proteomes" id="UP000653454"/>
    </source>
</evidence>
<keyword evidence="8" id="KW-1185">Reference proteome</keyword>
<evidence type="ECO:0000256" key="3">
    <source>
        <dbReference type="ARBA" id="ARBA00022525"/>
    </source>
</evidence>
<evidence type="ECO:0000259" key="6">
    <source>
        <dbReference type="Pfam" id="PF00151"/>
    </source>
</evidence>
<dbReference type="InterPro" id="IPR029058">
    <property type="entry name" value="AB_hydrolase_fold"/>
</dbReference>
<dbReference type="InterPro" id="IPR000734">
    <property type="entry name" value="TAG_lipase"/>
</dbReference>
<dbReference type="EMBL" id="CAJHNJ030000044">
    <property type="protein sequence ID" value="CAG9131204.1"/>
    <property type="molecule type" value="Genomic_DNA"/>
</dbReference>
<accession>A0A8S4FVN5</accession>
<gene>
    <name evidence="7" type="ORF">PLXY2_LOCUS10225</name>
</gene>
<comment type="subcellular location">
    <subcellularLocation>
        <location evidence="1">Secreted</location>
    </subcellularLocation>
</comment>
<comment type="similarity">
    <text evidence="2 4">Belongs to the AB hydrolase superfamily. Lipase family.</text>
</comment>
<dbReference type="SUPFAM" id="SSF53474">
    <property type="entry name" value="alpha/beta-Hydrolases"/>
    <property type="match status" value="1"/>
</dbReference>
<dbReference type="GO" id="GO:0016042">
    <property type="term" value="P:lipid catabolic process"/>
    <property type="evidence" value="ECO:0007669"/>
    <property type="project" value="TreeGrafter"/>
</dbReference>
<sequence length="363" mass="41193">MYFKCCVCVVAVFVCVKYVAALEAYKNREELGYPVGLMSLCPGSLKPAKIPKSQMKHLFFQVQGKGRTRQKYTYWTAKSMAKDPRIDFKRKTMLLAIGYLDSSYFPISSMYSNMYEDRGYNVILLDNQRFASVHYHLSSRMMRPVGRHVAEVLAQLVEAGLDPGKLELLGFSLGGHTVSYIGKNFQQLTGRNISRITALEPSGPCFRTLGPEDRLSASDAEFVEVIHTNIDGFGMANTMGHVDFYINGGEYQPSEVSLYPCTSTCSHFRVLYYWQSALRNPGKFIGLKCDSIQQARDYNCYDREPLETNVMGLGVNKKKHGIFFVSTDKFYPYFLGENGLKKEFAAWRQVTNVNDSNETEIFT</sequence>
<reference evidence="7" key="1">
    <citation type="submission" date="2020-11" db="EMBL/GenBank/DDBJ databases">
        <authorList>
            <person name="Whiteford S."/>
        </authorList>
    </citation>
    <scope>NUCLEOTIDE SEQUENCE</scope>
</reference>